<proteinExistence type="predicted"/>
<keyword evidence="3" id="KW-1185">Reference proteome</keyword>
<dbReference type="Proteomes" id="UP000887023">
    <property type="component" value="Chromosome"/>
</dbReference>
<evidence type="ECO:0000256" key="1">
    <source>
        <dbReference type="SAM" id="MobiDB-lite"/>
    </source>
</evidence>
<evidence type="ECO:0000313" key="3">
    <source>
        <dbReference type="Proteomes" id="UP000887023"/>
    </source>
</evidence>
<reference evidence="2" key="1">
    <citation type="submission" date="2021-07" db="EMBL/GenBank/DDBJ databases">
        <title>Candidatus Kaistella beijingensis sp. nov. isolated from a municipal wastewater treatment plant is involved in sludge foaming.</title>
        <authorList>
            <person name="Song Y."/>
            <person name="Liu S.-J."/>
        </authorList>
    </citation>
    <scope>NUCLEOTIDE SEQUENCE</scope>
    <source>
        <strain evidence="2">DSM 43998</strain>
    </source>
</reference>
<name>A0ABX8SAA6_9ACTN</name>
<protein>
    <submittedName>
        <fullName evidence="2">Uncharacterized protein</fullName>
    </submittedName>
</protein>
<dbReference type="EMBL" id="CP079105">
    <property type="protein sequence ID" value="QXQ14241.1"/>
    <property type="molecule type" value="Genomic_DNA"/>
</dbReference>
<evidence type="ECO:0000313" key="2">
    <source>
        <dbReference type="EMBL" id="QXQ14241.1"/>
    </source>
</evidence>
<feature type="region of interest" description="Disordered" evidence="1">
    <location>
        <begin position="19"/>
        <end position="54"/>
    </location>
</feature>
<accession>A0ABX8SAA6</accession>
<organism evidence="2 3">
    <name type="scientific">Skermania pinensis</name>
    <dbReference type="NCBI Taxonomy" id="39122"/>
    <lineage>
        <taxon>Bacteria</taxon>
        <taxon>Bacillati</taxon>
        <taxon>Actinomycetota</taxon>
        <taxon>Actinomycetes</taxon>
        <taxon>Mycobacteriales</taxon>
        <taxon>Gordoniaceae</taxon>
        <taxon>Skermania</taxon>
    </lineage>
</organism>
<dbReference type="RefSeq" id="WP_157079646.1">
    <property type="nucleotide sequence ID" value="NZ_CBCRUZ010000003.1"/>
</dbReference>
<gene>
    <name evidence="2" type="ORF">KV203_02050</name>
</gene>
<sequence length="54" mass="5828">MSDSSTRLERTSGVRIADVDSSRTSAGRRAVRRDLRRAASTRPGVGNLTPAWAV</sequence>